<dbReference type="AlphaFoldDB" id="A0A315EI54"/>
<dbReference type="Gene3D" id="1.10.10.10">
    <property type="entry name" value="Winged helix-like DNA-binding domain superfamily/Winged helix DNA-binding domain"/>
    <property type="match status" value="1"/>
</dbReference>
<name>A0A315EI54_9BURK</name>
<dbReference type="InterPro" id="IPR036390">
    <property type="entry name" value="WH_DNA-bd_sf"/>
</dbReference>
<dbReference type="Pfam" id="PF21205">
    <property type="entry name" value="Rep3_C"/>
    <property type="match status" value="1"/>
</dbReference>
<accession>A0A315EI54</accession>
<dbReference type="RefSeq" id="WP_108403016.1">
    <property type="nucleotide sequence ID" value="NZ_NESP01000002.1"/>
</dbReference>
<sequence>MYQCINLDLEMSYLEVVKEEGEQQQSILATSRNVLKKPVDTLAMTPAEGGRINVIERKLYFTLMWFAQRQGWQIGQESFQAPLAEVLKKMNYNSRNMKLIREALTSMTTTAIAWQSPTAGEGSNWGVSGMIAHAEIMSNRSGSKLEWSYSPKVRTEILNPFPFARGSLEVQDLLKTHAGLALYDIVTRYLSSATGLTPRRNWEWWRPVLTGNWNSVNSVLEFKVFNRDYVKKAINEINSKTTVDVELITYKAGAKVVDLQFRASRKKNYKPPLQNVNTESGLKEIGRAIALGITQKQAELFFDEHGENTLSKGLDVLAERIAKPGLRSVEKPKQYLEKVLENHPTDAQTGALIDKQKEQAREKQKRIELLEQYRANRLQAAWELYQESNDSDKTFLVEQFVMQVLDKGPESTKRLYEQKGFQATSVRSLMKTSLAEHYFGEGWKTPNDDVLFRFALNFIKTEDSGKQ</sequence>
<dbReference type="InterPro" id="IPR036388">
    <property type="entry name" value="WH-like_DNA-bd_sf"/>
</dbReference>
<evidence type="ECO:0000313" key="1">
    <source>
        <dbReference type="EMBL" id="PUE56488.1"/>
    </source>
</evidence>
<evidence type="ECO:0000313" key="2">
    <source>
        <dbReference type="Proteomes" id="UP000251341"/>
    </source>
</evidence>
<keyword evidence="2" id="KW-1185">Reference proteome</keyword>
<gene>
    <name evidence="1" type="ORF">B9Z44_14690</name>
</gene>
<comment type="caution">
    <text evidence="1">The sequence shown here is derived from an EMBL/GenBank/DDBJ whole genome shotgun (WGS) entry which is preliminary data.</text>
</comment>
<dbReference type="Proteomes" id="UP000251341">
    <property type="component" value="Unassembled WGS sequence"/>
</dbReference>
<organism evidence="1 2">
    <name type="scientific">Limnohabitans curvus</name>
    <dbReference type="NCBI Taxonomy" id="323423"/>
    <lineage>
        <taxon>Bacteria</taxon>
        <taxon>Pseudomonadati</taxon>
        <taxon>Pseudomonadota</taxon>
        <taxon>Betaproteobacteria</taxon>
        <taxon>Burkholderiales</taxon>
        <taxon>Comamonadaceae</taxon>
        <taxon>Limnohabitans</taxon>
    </lineage>
</organism>
<proteinExistence type="predicted"/>
<protein>
    <submittedName>
        <fullName evidence="1">Uncharacterized protein</fullName>
    </submittedName>
</protein>
<dbReference type="SUPFAM" id="SSF46785">
    <property type="entry name" value="Winged helix' DNA-binding domain"/>
    <property type="match status" value="1"/>
</dbReference>
<reference evidence="1 2" key="1">
    <citation type="submission" date="2017-04" db="EMBL/GenBank/DDBJ databases">
        <title>Unexpected and diverse lifestyles within the genus Limnohabitans.</title>
        <authorList>
            <person name="Kasalicky V."/>
            <person name="Mehrshad M."/>
            <person name="Andrei S.-A."/>
            <person name="Salcher M."/>
            <person name="Kratochvilova H."/>
            <person name="Simek K."/>
            <person name="Ghai R."/>
        </authorList>
    </citation>
    <scope>NUCLEOTIDE SEQUENCE [LARGE SCALE GENOMIC DNA]</scope>
    <source>
        <strain evidence="1 2">MWH-C5</strain>
    </source>
</reference>
<dbReference type="EMBL" id="NESP01000002">
    <property type="protein sequence ID" value="PUE56488.1"/>
    <property type="molecule type" value="Genomic_DNA"/>
</dbReference>